<organism evidence="2 3">
    <name type="scientific">Ceratobasidium theobromae</name>
    <dbReference type="NCBI Taxonomy" id="1582974"/>
    <lineage>
        <taxon>Eukaryota</taxon>
        <taxon>Fungi</taxon>
        <taxon>Dikarya</taxon>
        <taxon>Basidiomycota</taxon>
        <taxon>Agaricomycotina</taxon>
        <taxon>Agaricomycetes</taxon>
        <taxon>Cantharellales</taxon>
        <taxon>Ceratobasidiaceae</taxon>
        <taxon>Ceratobasidium</taxon>
    </lineage>
</organism>
<feature type="compositionally biased region" description="Polar residues" evidence="1">
    <location>
        <begin position="300"/>
        <end position="309"/>
    </location>
</feature>
<feature type="compositionally biased region" description="Pro residues" evidence="1">
    <location>
        <begin position="447"/>
        <end position="459"/>
    </location>
</feature>
<name>A0A5N5QX76_9AGAM</name>
<keyword evidence="2" id="KW-0675">Receptor</keyword>
<feature type="region of interest" description="Disordered" evidence="1">
    <location>
        <begin position="945"/>
        <end position="981"/>
    </location>
</feature>
<feature type="compositionally biased region" description="Basic and acidic residues" evidence="1">
    <location>
        <begin position="962"/>
        <end position="974"/>
    </location>
</feature>
<feature type="compositionally biased region" description="Acidic residues" evidence="1">
    <location>
        <begin position="147"/>
        <end position="157"/>
    </location>
</feature>
<feature type="region of interest" description="Disordered" evidence="1">
    <location>
        <begin position="82"/>
        <end position="314"/>
    </location>
</feature>
<feature type="compositionally biased region" description="Basic and acidic residues" evidence="1">
    <location>
        <begin position="248"/>
        <end position="260"/>
    </location>
</feature>
<dbReference type="Proteomes" id="UP000383932">
    <property type="component" value="Unassembled WGS sequence"/>
</dbReference>
<keyword evidence="3" id="KW-1185">Reference proteome</keyword>
<accession>A0A5N5QX76</accession>
<dbReference type="OrthoDB" id="2564267at2759"/>
<feature type="compositionally biased region" description="Basic residues" evidence="1">
    <location>
        <begin position="676"/>
        <end position="685"/>
    </location>
</feature>
<gene>
    <name evidence="2" type="ORF">CTheo_325</name>
</gene>
<sequence>MPAFSRLQLAQALLGNASVGLELVCIDGSVEYDNENLPPEAPRRSAYDSAIFAHLRRARGPSRPANTVYEGEGARRSILSVRSPGDNALDGGETELGTGLRGSVGARRSIDIQNAHPTRKSMDVLRSEWSDRRASKFEPSDLGYLETPEEEEEEDGPEGGMDLSSWGLDKFVVKDQEKLRPKSRQSNLDKRASVMSRAPSDMLPNPFARTPTPSGIRDSGNVTPDPEIPVRSRRQSDFGAGNAFLDAHPSEENLAREPSTRRRSVANPLDLEEYRANGPRLPLDKRRQSVGILPSESIPFPSNESSTKTADNDDIDLPNPFALPAPPPGRLSRFDPKARHSVSQLDLAEGDAETATVRTGMMREGAAHTRTYSNASIGTRAMLDDFRDDGASYMTRRPLDGPQKPISRMELLRPKVLVMPSPLQGSEPKPPTSAGRAGFMLSSDGAPLPPGATPGPRPGVRPTTQVMSGFTPNPRMSMSLSQLTFRNTLMVDGARDVAYTDIEQQLHRATSEGEQAHQVWDEIDDETEAPGPERPAGRLYGRSLMDDLQDRKAQIHGRQRVFRGDNRPAMMERGQIRREGPLIDSAALQARPDTVLLPHGPTTAGTELRPNANRASTIQPLLNFDSNAEGRIANSKSVFGVDTVWEREMAKLKEMQEQQRQEDEAQKAREEEKQKQKGKKIKKGKGKNEPPMSPSTAENAVEPPGDPNRLSSAPPILPSITPLNQQLPPASPVESEASLPPAHRRGRSVATLDAAGWFAGSSDGEEDSGAKRDSRQRVAPVAAGRDEDSDDDVPLTSIKVRAPASDDDEDAPLSSIKPKPSVLPDLKPTSTLDISASLGLAQEPAQTKGTGEDDSDDEVPLAVRRQSMMPQSPSKPVAGDDDDDDEKPLGLRMSQAPNAMQQRRQAEYQQMMLMQQQQQLMMQQAMFTGSMLSFQPQMGGPGSVHSFGAPMFGGSMPVQDPKLTRVDKWRRDVSGVESTDS</sequence>
<proteinExistence type="predicted"/>
<feature type="compositionally biased region" description="Basic and acidic residues" evidence="1">
    <location>
        <begin position="655"/>
        <end position="675"/>
    </location>
</feature>
<evidence type="ECO:0000313" key="2">
    <source>
        <dbReference type="EMBL" id="KAB5596340.1"/>
    </source>
</evidence>
<feature type="compositionally biased region" description="Basic and acidic residues" evidence="1">
    <location>
        <begin position="171"/>
        <end position="180"/>
    </location>
</feature>
<comment type="caution">
    <text evidence="2">The sequence shown here is derived from an EMBL/GenBank/DDBJ whole genome shotgun (WGS) entry which is preliminary data.</text>
</comment>
<dbReference type="AlphaFoldDB" id="A0A5N5QX76"/>
<feature type="region of interest" description="Disordered" evidence="1">
    <location>
        <begin position="655"/>
        <end position="905"/>
    </location>
</feature>
<evidence type="ECO:0000256" key="1">
    <source>
        <dbReference type="SAM" id="MobiDB-lite"/>
    </source>
</evidence>
<protein>
    <submittedName>
        <fullName evidence="2">Nuclear receptor corepressor 2</fullName>
    </submittedName>
</protein>
<reference evidence="2 3" key="1">
    <citation type="journal article" date="2019" name="Fungal Biol. Biotechnol.">
        <title>Draft genome sequence of fastidious pathogen Ceratobasidium theobromae, which causes vascular-streak dieback in Theobroma cacao.</title>
        <authorList>
            <person name="Ali S.S."/>
            <person name="Asman A."/>
            <person name="Shao J."/>
            <person name="Firmansyah A.P."/>
            <person name="Susilo A.W."/>
            <person name="Rosmana A."/>
            <person name="McMahon P."/>
            <person name="Junaid M."/>
            <person name="Guest D."/>
            <person name="Kheng T.Y."/>
            <person name="Meinhardt L.W."/>
            <person name="Bailey B.A."/>
        </authorList>
    </citation>
    <scope>NUCLEOTIDE SEQUENCE [LARGE SCALE GENOMIC DNA]</scope>
    <source>
        <strain evidence="2 3">CT2</strain>
    </source>
</reference>
<feature type="compositionally biased region" description="Basic and acidic residues" evidence="1">
    <location>
        <begin position="120"/>
        <end position="139"/>
    </location>
</feature>
<dbReference type="EMBL" id="SSOP01000002">
    <property type="protein sequence ID" value="KAB5596340.1"/>
    <property type="molecule type" value="Genomic_DNA"/>
</dbReference>
<evidence type="ECO:0000313" key="3">
    <source>
        <dbReference type="Proteomes" id="UP000383932"/>
    </source>
</evidence>
<feature type="region of interest" description="Disordered" evidence="1">
    <location>
        <begin position="420"/>
        <end position="459"/>
    </location>
</feature>